<protein>
    <submittedName>
        <fullName evidence="1">Uncharacterized protein</fullName>
    </submittedName>
</protein>
<proteinExistence type="predicted"/>
<evidence type="ECO:0000313" key="1">
    <source>
        <dbReference type="EMBL" id="TKV92255.1"/>
    </source>
</evidence>
<keyword evidence="2" id="KW-1185">Reference proteome</keyword>
<accession>A0A4V6D0V6</accession>
<evidence type="ECO:0000313" key="2">
    <source>
        <dbReference type="Proteomes" id="UP000298652"/>
    </source>
</evidence>
<dbReference type="Proteomes" id="UP000298652">
    <property type="component" value="Chromosome 9"/>
</dbReference>
<reference evidence="1" key="1">
    <citation type="submission" date="2019-03" db="EMBL/GenBank/DDBJ databases">
        <title>WGS assembly of Setaria viridis.</title>
        <authorList>
            <person name="Huang P."/>
            <person name="Jenkins J."/>
            <person name="Grimwood J."/>
            <person name="Barry K."/>
            <person name="Healey A."/>
            <person name="Mamidi S."/>
            <person name="Sreedasyam A."/>
            <person name="Shu S."/>
            <person name="Feldman M."/>
            <person name="Wu J."/>
            <person name="Yu Y."/>
            <person name="Chen C."/>
            <person name="Johnson J."/>
            <person name="Rokhsar D."/>
            <person name="Baxter I."/>
            <person name="Schmutz J."/>
            <person name="Brutnell T."/>
            <person name="Kellogg E."/>
        </authorList>
    </citation>
    <scope>NUCLEOTIDE SEQUENCE [LARGE SCALE GENOMIC DNA]</scope>
</reference>
<name>A0A4V6D0V6_SETVI</name>
<gene>
    <name evidence="1" type="ORF">SEVIR_9G152650v2</name>
</gene>
<dbReference type="Gramene" id="TKV92255">
    <property type="protein sequence ID" value="TKV92255"/>
    <property type="gene ID" value="SEVIR_9G152650v2"/>
</dbReference>
<dbReference type="AlphaFoldDB" id="A0A4V6D0V6"/>
<organism evidence="1 2">
    <name type="scientific">Setaria viridis</name>
    <name type="common">Green bristlegrass</name>
    <name type="synonym">Setaria italica subsp. viridis</name>
    <dbReference type="NCBI Taxonomy" id="4556"/>
    <lineage>
        <taxon>Eukaryota</taxon>
        <taxon>Viridiplantae</taxon>
        <taxon>Streptophyta</taxon>
        <taxon>Embryophyta</taxon>
        <taxon>Tracheophyta</taxon>
        <taxon>Spermatophyta</taxon>
        <taxon>Magnoliopsida</taxon>
        <taxon>Liliopsida</taxon>
        <taxon>Poales</taxon>
        <taxon>Poaceae</taxon>
        <taxon>PACMAD clade</taxon>
        <taxon>Panicoideae</taxon>
        <taxon>Panicodae</taxon>
        <taxon>Paniceae</taxon>
        <taxon>Cenchrinae</taxon>
        <taxon>Setaria</taxon>
    </lineage>
</organism>
<dbReference type="EMBL" id="CM016560">
    <property type="protein sequence ID" value="TKV92255.1"/>
    <property type="molecule type" value="Genomic_DNA"/>
</dbReference>
<sequence>MYFLEACSGVNALYYMHVSNNVLQNTKTHQAVVETRRKILKTVGRPNLGNFISCTLSP</sequence>